<reference evidence="3 4" key="1">
    <citation type="submission" date="2021-06" db="EMBL/GenBank/DDBJ databases">
        <authorList>
            <person name="Sun Q."/>
            <person name="Li D."/>
        </authorList>
    </citation>
    <scope>NUCLEOTIDE SEQUENCE [LARGE SCALE GENOMIC DNA]</scope>
    <source>
        <strain evidence="3 4">MSJ-4</strain>
    </source>
</reference>
<keyword evidence="4" id="KW-1185">Reference proteome</keyword>
<keyword evidence="1" id="KW-1133">Transmembrane helix</keyword>
<feature type="transmembrane region" description="Helical" evidence="1">
    <location>
        <begin position="113"/>
        <end position="133"/>
    </location>
</feature>
<keyword evidence="1" id="KW-0472">Membrane</keyword>
<dbReference type="RefSeq" id="WP_032120722.1">
    <property type="nucleotide sequence ID" value="NZ_JAHLQL010000005.1"/>
</dbReference>
<feature type="transmembrane region" description="Helical" evidence="1">
    <location>
        <begin position="139"/>
        <end position="159"/>
    </location>
</feature>
<evidence type="ECO:0000259" key="2">
    <source>
        <dbReference type="Pfam" id="PF18917"/>
    </source>
</evidence>
<dbReference type="InterPro" id="IPR043726">
    <property type="entry name" value="LiaI-LiaF-like_TM1"/>
</dbReference>
<evidence type="ECO:0000256" key="1">
    <source>
        <dbReference type="SAM" id="Phobius"/>
    </source>
</evidence>
<feature type="domain" description="LiaI-LiaF-like transmembrane region" evidence="2">
    <location>
        <begin position="6"/>
        <end position="47"/>
    </location>
</feature>
<gene>
    <name evidence="3" type="ORF">KQI89_14415</name>
</gene>
<dbReference type="Proteomes" id="UP000736583">
    <property type="component" value="Unassembled WGS sequence"/>
</dbReference>
<accession>A0ABS6F3H4</accession>
<dbReference type="EMBL" id="JAHLQL010000005">
    <property type="protein sequence ID" value="MBU5592945.1"/>
    <property type="molecule type" value="Genomic_DNA"/>
</dbReference>
<evidence type="ECO:0000313" key="3">
    <source>
        <dbReference type="EMBL" id="MBU5592945.1"/>
    </source>
</evidence>
<organism evidence="3 4">
    <name type="scientific">Clostridium simiarum</name>
    <dbReference type="NCBI Taxonomy" id="2841506"/>
    <lineage>
        <taxon>Bacteria</taxon>
        <taxon>Bacillati</taxon>
        <taxon>Bacillota</taxon>
        <taxon>Clostridia</taxon>
        <taxon>Eubacteriales</taxon>
        <taxon>Clostridiaceae</taxon>
        <taxon>Clostridium</taxon>
    </lineage>
</organism>
<keyword evidence="1" id="KW-0812">Transmembrane</keyword>
<proteinExistence type="predicted"/>
<feature type="transmembrane region" description="Helical" evidence="1">
    <location>
        <begin position="7"/>
        <end position="29"/>
    </location>
</feature>
<comment type="caution">
    <text evidence="3">The sequence shown here is derived from an EMBL/GenBank/DDBJ whole genome shotgun (WGS) entry which is preliminary data.</text>
</comment>
<feature type="transmembrane region" description="Helical" evidence="1">
    <location>
        <begin position="35"/>
        <end position="52"/>
    </location>
</feature>
<name>A0ABS6F3H4_9CLOT</name>
<dbReference type="Pfam" id="PF18917">
    <property type="entry name" value="LiaI-LiaF-like_TM1"/>
    <property type="match status" value="1"/>
</dbReference>
<feature type="transmembrane region" description="Helical" evidence="1">
    <location>
        <begin position="88"/>
        <end position="106"/>
    </location>
</feature>
<protein>
    <recommendedName>
        <fullName evidence="2">LiaI-LiaF-like transmembrane region domain-containing protein</fullName>
    </recommendedName>
</protein>
<feature type="transmembrane region" description="Helical" evidence="1">
    <location>
        <begin position="59"/>
        <end position="76"/>
    </location>
</feature>
<sequence length="164" mass="19198">MKKSNMTFGIVLILIGLGSLINRIFFIDIISFKNLWPLFLLIPGIMFEVRYFETRKDPGILVPGGILTTLGVLFLLENLTNWQLKQYIWPLYPLSVAVGLFQLYWFGNRERGLLIPVFILTLVSTISLINQLFSQVFYWMNYKIIFPIILIAIGLYILFNEWKR</sequence>
<evidence type="ECO:0000313" key="4">
    <source>
        <dbReference type="Proteomes" id="UP000736583"/>
    </source>
</evidence>